<gene>
    <name evidence="1" type="ORF">IOQ59_07490</name>
</gene>
<protein>
    <submittedName>
        <fullName evidence="1">Uncharacterized protein</fullName>
    </submittedName>
</protein>
<evidence type="ECO:0000313" key="1">
    <source>
        <dbReference type="EMBL" id="MBE9397103.1"/>
    </source>
</evidence>
<dbReference type="RefSeq" id="WP_193952655.1">
    <property type="nucleotide sequence ID" value="NZ_JADEYS010000006.1"/>
</dbReference>
<organism evidence="1 2">
    <name type="scientific">Pontibacterium sinense</name>
    <dbReference type="NCBI Taxonomy" id="2781979"/>
    <lineage>
        <taxon>Bacteria</taxon>
        <taxon>Pseudomonadati</taxon>
        <taxon>Pseudomonadota</taxon>
        <taxon>Gammaproteobacteria</taxon>
        <taxon>Oceanospirillales</taxon>
        <taxon>Oceanospirillaceae</taxon>
        <taxon>Pontibacterium</taxon>
    </lineage>
</organism>
<accession>A0A8J7FGK9</accession>
<dbReference type="Proteomes" id="UP000640333">
    <property type="component" value="Unassembled WGS sequence"/>
</dbReference>
<comment type="caution">
    <text evidence="1">The sequence shown here is derived from an EMBL/GenBank/DDBJ whole genome shotgun (WGS) entry which is preliminary data.</text>
</comment>
<proteinExistence type="predicted"/>
<evidence type="ECO:0000313" key="2">
    <source>
        <dbReference type="Proteomes" id="UP000640333"/>
    </source>
</evidence>
<dbReference type="EMBL" id="JADEYS010000006">
    <property type="protein sequence ID" value="MBE9397103.1"/>
    <property type="molecule type" value="Genomic_DNA"/>
</dbReference>
<name>A0A8J7FGK9_9GAMM</name>
<sequence>MNHTQYDQTQLVHDIISLQSGFKLSSPDVDVLDYQWLLGDAAQRNGQLTATWRDQTWLGVVAD</sequence>
<keyword evidence="2" id="KW-1185">Reference proteome</keyword>
<reference evidence="1" key="1">
    <citation type="submission" date="2020-10" db="EMBL/GenBank/DDBJ databases">
        <title>Bacterium isolated from coastal waters sediment.</title>
        <authorList>
            <person name="Chen R.-J."/>
            <person name="Lu D.-C."/>
            <person name="Zhu K.-L."/>
            <person name="Du Z.-J."/>
        </authorList>
    </citation>
    <scope>NUCLEOTIDE SEQUENCE</scope>
    <source>
        <strain evidence="1">N1Y112</strain>
    </source>
</reference>
<dbReference type="AlphaFoldDB" id="A0A8J7FGK9"/>